<keyword evidence="2" id="KW-0472">Membrane</keyword>
<comment type="caution">
    <text evidence="3">The sequence shown here is derived from an EMBL/GenBank/DDBJ whole genome shotgun (WGS) entry which is preliminary data.</text>
</comment>
<name>A0A1X0D560_9MYCO</name>
<feature type="transmembrane region" description="Helical" evidence="2">
    <location>
        <begin position="194"/>
        <end position="214"/>
    </location>
</feature>
<accession>A0A1X0D560</accession>
<feature type="region of interest" description="Disordered" evidence="1">
    <location>
        <begin position="260"/>
        <end position="279"/>
    </location>
</feature>
<feature type="transmembrane region" description="Helical" evidence="2">
    <location>
        <begin position="116"/>
        <end position="140"/>
    </location>
</feature>
<sequence length="279" mass="31416">MSASTTEQATMPQPPAGSSVSRFLWNFRHHPKRELWFAWWVMVVFYQLYGVLFFLVTRVQPPPSPAWDTPLVVQWFSERHLGILAGFGVVFLITGMCAPMNALLAYSMRRMSVSPIFGYSYLAMYALSAIPGMLVMAIAMTVAAYRPDRDPALIQWLYDFAFLSFSGTMGVFLIGSVVWLIAILLDKNGVFPKWFAYLGLCNALTEVVVAPAWIFQRGVFAWNGAIAWWINMVVFVTYTAVFIVLLRKMIEREDFGTGALPDPPGRDAREQTATVGVIR</sequence>
<evidence type="ECO:0000313" key="4">
    <source>
        <dbReference type="Proteomes" id="UP000192772"/>
    </source>
</evidence>
<proteinExistence type="predicted"/>
<feature type="transmembrane region" description="Helical" evidence="2">
    <location>
        <begin position="80"/>
        <end position="104"/>
    </location>
</feature>
<protein>
    <recommendedName>
        <fullName evidence="5">DUF4386 domain-containing protein</fullName>
    </recommendedName>
</protein>
<feature type="transmembrane region" description="Helical" evidence="2">
    <location>
        <begin position="37"/>
        <end position="60"/>
    </location>
</feature>
<dbReference type="EMBL" id="MVHP01000005">
    <property type="protein sequence ID" value="ORA67505.1"/>
    <property type="molecule type" value="Genomic_DNA"/>
</dbReference>
<reference evidence="3 4" key="1">
    <citation type="submission" date="2017-02" db="EMBL/GenBank/DDBJ databases">
        <title>The new phylogeny of genus Mycobacterium.</title>
        <authorList>
            <person name="Tortoli E."/>
            <person name="Trovato A."/>
            <person name="Cirillo D.M."/>
        </authorList>
    </citation>
    <scope>NUCLEOTIDE SEQUENCE [LARGE SCALE GENOMIC DNA]</scope>
    <source>
        <strain evidence="3 4">FI-09383</strain>
    </source>
</reference>
<organism evidence="3 4">
    <name type="scientific">Mycolicibacterium elephantis</name>
    <dbReference type="NCBI Taxonomy" id="81858"/>
    <lineage>
        <taxon>Bacteria</taxon>
        <taxon>Bacillati</taxon>
        <taxon>Actinomycetota</taxon>
        <taxon>Actinomycetes</taxon>
        <taxon>Mycobacteriales</taxon>
        <taxon>Mycobacteriaceae</taxon>
        <taxon>Mycolicibacterium</taxon>
    </lineage>
</organism>
<feature type="transmembrane region" description="Helical" evidence="2">
    <location>
        <begin position="226"/>
        <end position="246"/>
    </location>
</feature>
<evidence type="ECO:0000313" key="3">
    <source>
        <dbReference type="EMBL" id="ORA67505.1"/>
    </source>
</evidence>
<keyword evidence="2" id="KW-0812">Transmembrane</keyword>
<gene>
    <name evidence="3" type="ORF">BST23_06700</name>
</gene>
<evidence type="ECO:0008006" key="5">
    <source>
        <dbReference type="Google" id="ProtNLM"/>
    </source>
</evidence>
<keyword evidence="2" id="KW-1133">Transmembrane helix</keyword>
<dbReference type="STRING" id="81858.BST23_06700"/>
<evidence type="ECO:0000256" key="2">
    <source>
        <dbReference type="SAM" id="Phobius"/>
    </source>
</evidence>
<feature type="transmembrane region" description="Helical" evidence="2">
    <location>
        <begin position="160"/>
        <end position="182"/>
    </location>
</feature>
<dbReference type="AlphaFoldDB" id="A0A1X0D560"/>
<dbReference type="Proteomes" id="UP000192772">
    <property type="component" value="Unassembled WGS sequence"/>
</dbReference>
<evidence type="ECO:0000256" key="1">
    <source>
        <dbReference type="SAM" id="MobiDB-lite"/>
    </source>
</evidence>
<dbReference type="RefSeq" id="WP_083042638.1">
    <property type="nucleotide sequence ID" value="NZ_MVHP01000005.1"/>
</dbReference>